<protein>
    <submittedName>
        <fullName evidence="1">Uncharacterized protein</fullName>
    </submittedName>
</protein>
<comment type="caution">
    <text evidence="1">The sequence shown here is derived from an EMBL/GenBank/DDBJ whole genome shotgun (WGS) entry which is preliminary data.</text>
</comment>
<organism evidence="1 2">
    <name type="scientific">Clostridium oceanicum</name>
    <dbReference type="NCBI Taxonomy" id="1543"/>
    <lineage>
        <taxon>Bacteria</taxon>
        <taxon>Bacillati</taxon>
        <taxon>Bacillota</taxon>
        <taxon>Clostridia</taxon>
        <taxon>Eubacteriales</taxon>
        <taxon>Clostridiaceae</taxon>
        <taxon>Clostridium</taxon>
    </lineage>
</organism>
<dbReference type="Proteomes" id="UP001501510">
    <property type="component" value="Unassembled WGS sequence"/>
</dbReference>
<keyword evidence="2" id="KW-1185">Reference proteome</keyword>
<dbReference type="EMBL" id="BAAACG010000010">
    <property type="protein sequence ID" value="GAA0741579.1"/>
    <property type="molecule type" value="Genomic_DNA"/>
</dbReference>
<accession>A0ABN1JKA6</accession>
<evidence type="ECO:0000313" key="1">
    <source>
        <dbReference type="EMBL" id="GAA0741579.1"/>
    </source>
</evidence>
<name>A0ABN1JKA6_9CLOT</name>
<evidence type="ECO:0000313" key="2">
    <source>
        <dbReference type="Proteomes" id="UP001501510"/>
    </source>
</evidence>
<reference evidence="1 2" key="1">
    <citation type="journal article" date="2019" name="Int. J. Syst. Evol. Microbiol.">
        <title>The Global Catalogue of Microorganisms (GCM) 10K type strain sequencing project: providing services to taxonomists for standard genome sequencing and annotation.</title>
        <authorList>
            <consortium name="The Broad Institute Genomics Platform"/>
            <consortium name="The Broad Institute Genome Sequencing Center for Infectious Disease"/>
            <person name="Wu L."/>
            <person name="Ma J."/>
        </authorList>
    </citation>
    <scope>NUCLEOTIDE SEQUENCE [LARGE SCALE GENOMIC DNA]</scope>
    <source>
        <strain evidence="1 2">JCM 1407</strain>
    </source>
</reference>
<sequence length="54" mass="6188">MPIMLSLSPNCKFVNNLDLYDILINNTCHIKMKENEIYDIVVENMECQANGLKG</sequence>
<proteinExistence type="predicted"/>
<gene>
    <name evidence="1" type="ORF">GCM10008906_22880</name>
</gene>